<dbReference type="InterPro" id="IPR046533">
    <property type="entry name" value="DUF6598"/>
</dbReference>
<keyword evidence="3" id="KW-1185">Reference proteome</keyword>
<organism evidence="2 3">
    <name type="scientific">Eleusine coracana subsp. coracana</name>
    <dbReference type="NCBI Taxonomy" id="191504"/>
    <lineage>
        <taxon>Eukaryota</taxon>
        <taxon>Viridiplantae</taxon>
        <taxon>Streptophyta</taxon>
        <taxon>Embryophyta</taxon>
        <taxon>Tracheophyta</taxon>
        <taxon>Spermatophyta</taxon>
        <taxon>Magnoliopsida</taxon>
        <taxon>Liliopsida</taxon>
        <taxon>Poales</taxon>
        <taxon>Poaceae</taxon>
        <taxon>PACMAD clade</taxon>
        <taxon>Chloridoideae</taxon>
        <taxon>Cynodonteae</taxon>
        <taxon>Eleusininae</taxon>
        <taxon>Eleusine</taxon>
    </lineage>
</organism>
<proteinExistence type="predicted"/>
<comment type="caution">
    <text evidence="2">The sequence shown here is derived from an EMBL/GenBank/DDBJ whole genome shotgun (WGS) entry which is preliminary data.</text>
</comment>
<name>A0AAV5FPJ7_ELECO</name>
<reference evidence="2" key="2">
    <citation type="submission" date="2021-12" db="EMBL/GenBank/DDBJ databases">
        <title>Resequencing data analysis of finger millet.</title>
        <authorList>
            <person name="Hatakeyama M."/>
            <person name="Aluri S."/>
            <person name="Balachadran M.T."/>
            <person name="Sivarajan S.R."/>
            <person name="Poveda L."/>
            <person name="Shimizu-Inatsugi R."/>
            <person name="Schlapbach R."/>
            <person name="Sreeman S.M."/>
            <person name="Shimizu K.K."/>
        </authorList>
    </citation>
    <scope>NUCLEOTIDE SEQUENCE</scope>
</reference>
<dbReference type="AlphaFoldDB" id="A0AAV5FPJ7"/>
<evidence type="ECO:0000259" key="1">
    <source>
        <dbReference type="Pfam" id="PF20241"/>
    </source>
</evidence>
<dbReference type="PANTHER" id="PTHR33065">
    <property type="entry name" value="OS07G0486400 PROTEIN"/>
    <property type="match status" value="1"/>
</dbReference>
<evidence type="ECO:0000313" key="3">
    <source>
        <dbReference type="Proteomes" id="UP001054889"/>
    </source>
</evidence>
<feature type="domain" description="DUF6598" evidence="1">
    <location>
        <begin position="142"/>
        <end position="277"/>
    </location>
</feature>
<dbReference type="EMBL" id="BQKI01000088">
    <property type="protein sequence ID" value="GJN36360.1"/>
    <property type="molecule type" value="Genomic_DNA"/>
</dbReference>
<sequence length="284" mass="32079">MSEEEEEVWVDAPTSWAHAQEIVARELDNRVNLALKKVGNLSRAIKQCGDEAEKAKLEEERVAMIQEYQRVHSLVRDPDYSGMTEAERAEESERIRQEVLQEARHLKLEGDLNGGWAKERQARIIDFDPKQGGLYYNRFLFFHDRADHDQEFDKESIAIRLSTVSVIYAVVKQAVEATIAVKVLQGEFYGTITAHTTSIQECLIVLYDSKMSGAKTGDDHGLIQLMRPVICVYVKDMLIIDAKTDSDESVCIEFAPRGNKGEKVICALGTAKLCIKVSWSVMDP</sequence>
<protein>
    <recommendedName>
        <fullName evidence="1">DUF6598 domain-containing protein</fullName>
    </recommendedName>
</protein>
<reference evidence="2" key="1">
    <citation type="journal article" date="2018" name="DNA Res.">
        <title>Multiple hybrid de novo genome assembly of finger millet, an orphan allotetraploid crop.</title>
        <authorList>
            <person name="Hatakeyama M."/>
            <person name="Aluri S."/>
            <person name="Balachadran M.T."/>
            <person name="Sivarajan S.R."/>
            <person name="Patrignani A."/>
            <person name="Gruter S."/>
            <person name="Poveda L."/>
            <person name="Shimizu-Inatsugi R."/>
            <person name="Baeten J."/>
            <person name="Francoijs K.J."/>
            <person name="Nataraja K.N."/>
            <person name="Reddy Y.A.N."/>
            <person name="Phadnis S."/>
            <person name="Ravikumar R.L."/>
            <person name="Schlapbach R."/>
            <person name="Sreeman S.M."/>
            <person name="Shimizu K.K."/>
        </authorList>
    </citation>
    <scope>NUCLEOTIDE SEQUENCE</scope>
</reference>
<accession>A0AAV5FPJ7</accession>
<gene>
    <name evidence="2" type="primary">gb25210</name>
    <name evidence="2" type="ORF">PR202_gb25210</name>
</gene>
<dbReference type="Proteomes" id="UP001054889">
    <property type="component" value="Unassembled WGS sequence"/>
</dbReference>
<dbReference type="Pfam" id="PF20241">
    <property type="entry name" value="DUF6598"/>
    <property type="match status" value="1"/>
</dbReference>
<dbReference type="PANTHER" id="PTHR33065:SF93">
    <property type="entry name" value="DUF6598 DOMAIN-CONTAINING PROTEIN"/>
    <property type="match status" value="1"/>
</dbReference>
<evidence type="ECO:0000313" key="2">
    <source>
        <dbReference type="EMBL" id="GJN36360.1"/>
    </source>
</evidence>